<proteinExistence type="inferred from homology"/>
<evidence type="ECO:0000259" key="2">
    <source>
        <dbReference type="Pfam" id="PF01973"/>
    </source>
</evidence>
<dbReference type="EMBL" id="JAHEAC010000052">
    <property type="protein sequence ID" value="MBX8644300.1"/>
    <property type="molecule type" value="Genomic_DNA"/>
</dbReference>
<reference evidence="4" key="1">
    <citation type="submission" date="2021-05" db="EMBL/GenBank/DDBJ databases">
        <title>Genomic insights into ecological role and evolution of a novel Thermoplasmata order Candidatus Sysuiplasmatales.</title>
        <authorList>
            <person name="Yuan Y."/>
        </authorList>
    </citation>
    <scope>NUCLEOTIDE SEQUENCE</scope>
    <source>
        <strain evidence="4">TUT19-bin139</strain>
        <strain evidence="3">YP2-bin.285</strain>
    </source>
</reference>
<feature type="domain" description="6-hydroxymethylpterin diphosphokinase MptE-like" evidence="2">
    <location>
        <begin position="55"/>
        <end position="193"/>
    </location>
</feature>
<keyword evidence="1" id="KW-0808">Transferase</keyword>
<evidence type="ECO:0000313" key="4">
    <source>
        <dbReference type="EMBL" id="MBX8644300.1"/>
    </source>
</evidence>
<evidence type="ECO:0000313" key="3">
    <source>
        <dbReference type="EMBL" id="MBX8632360.1"/>
    </source>
</evidence>
<dbReference type="GO" id="GO:0003848">
    <property type="term" value="F:2-amino-4-hydroxy-6-hydroxymethyldihydropteridine diphosphokinase activity"/>
    <property type="evidence" value="ECO:0007669"/>
    <property type="project" value="UniProtKB-UniRule"/>
</dbReference>
<dbReference type="InterPro" id="IPR002826">
    <property type="entry name" value="MptE-like"/>
</dbReference>
<dbReference type="Proteomes" id="UP000750197">
    <property type="component" value="Unassembled WGS sequence"/>
</dbReference>
<keyword evidence="1" id="KW-0547">Nucleotide-binding</keyword>
<accession>A0A8J7YP40</accession>
<keyword evidence="1" id="KW-0418">Kinase</keyword>
<keyword evidence="1" id="KW-0067">ATP-binding</keyword>
<protein>
    <recommendedName>
        <fullName evidence="1">6-hydroxymethyl-7,8-dihydropterin pyrophosphokinase</fullName>
        <shortName evidence="1">HPPK</shortName>
        <ecNumber evidence="1">2.7.6.3</ecNumber>
    </recommendedName>
    <alternativeName>
        <fullName evidence="1">2-amino-4-hydroxy-6-hydroxymethyldihydropteridine pyrophosphokinase</fullName>
    </alternativeName>
    <alternativeName>
        <fullName evidence="1">6-hydroxymethyl-7,8-dihydropterin diphosphokinase</fullName>
        <shortName evidence="1">6-HMPDK</shortName>
    </alternativeName>
    <alternativeName>
        <fullName evidence="1">7,8-dihydro-6-hydroxymethylpterin diphosphokinase</fullName>
    </alternativeName>
    <alternativeName>
        <fullName evidence="1">7,8-dihydro-6-hydroxymethylpterin pyrophosphokinase</fullName>
        <shortName evidence="1">PPPK</shortName>
    </alternativeName>
</protein>
<organism evidence="4 5">
    <name type="scientific">Candidatus Sysuiplasma superficiale</name>
    <dbReference type="NCBI Taxonomy" id="2823368"/>
    <lineage>
        <taxon>Archaea</taxon>
        <taxon>Methanobacteriati</taxon>
        <taxon>Thermoplasmatota</taxon>
        <taxon>Thermoplasmata</taxon>
        <taxon>Candidatus Sysuiplasmatales</taxon>
        <taxon>Candidatus Sysuiplasmataceae</taxon>
        <taxon>Candidatus Sysuiplasma</taxon>
    </lineage>
</organism>
<dbReference type="GO" id="GO:0000287">
    <property type="term" value="F:magnesium ion binding"/>
    <property type="evidence" value="ECO:0007669"/>
    <property type="project" value="UniProtKB-UniRule"/>
</dbReference>
<sequence length="234" mass="25980">MKWSEWKGTYESIVADFSFNMNDEVKAIDAAEETSRKMCSLKGKEAIDTLAELIKEEVVIAGNSRHLEREAKSLVSEGILKGRTLIAADSAAPRLNEIGIRSDVIVSDMDGDVKAEMDLNEEGSLLLLHFHGDNYIGASEIAGKLKGKFMVTVQGKPTECTFNFGGFTDGDRAVMLAEEFRSGRIYLIGFDFEHPLEKGKEAVIKKKKLRWAKEIIEGVQKRGVMIKYADGGKR</sequence>
<dbReference type="Proteomes" id="UP000716004">
    <property type="component" value="Unassembled WGS sequence"/>
</dbReference>
<comment type="cofactor">
    <cofactor evidence="1">
        <name>Mg(2+)</name>
        <dbReference type="ChEBI" id="CHEBI:18420"/>
    </cofactor>
</comment>
<name>A0A8J7YP40_9ARCH</name>
<dbReference type="AlphaFoldDB" id="A0A8J7YP40"/>
<keyword evidence="1" id="KW-0460">Magnesium</keyword>
<dbReference type="Pfam" id="PF01973">
    <property type="entry name" value="MptE-like"/>
    <property type="match status" value="1"/>
</dbReference>
<dbReference type="PANTHER" id="PTHR39648">
    <property type="entry name" value="6-HYDROXYMETHYL-7,8-DIHYDROPTERIN PYROPHOSPHOKINASE"/>
    <property type="match status" value="1"/>
</dbReference>
<comment type="catalytic activity">
    <reaction evidence="1">
        <text>6-hydroxymethyl-7,8-dihydropterin + ATP = (7,8-dihydropterin-6-yl)methyl diphosphate + AMP + H(+)</text>
        <dbReference type="Rhea" id="RHEA:11412"/>
        <dbReference type="ChEBI" id="CHEBI:15378"/>
        <dbReference type="ChEBI" id="CHEBI:30616"/>
        <dbReference type="ChEBI" id="CHEBI:44841"/>
        <dbReference type="ChEBI" id="CHEBI:72950"/>
        <dbReference type="ChEBI" id="CHEBI:456215"/>
        <dbReference type="EC" id="2.7.6.3"/>
    </reaction>
</comment>
<comment type="caution">
    <text evidence="4">The sequence shown here is derived from an EMBL/GenBank/DDBJ whole genome shotgun (WGS) entry which is preliminary data.</text>
</comment>
<dbReference type="GO" id="GO:0005524">
    <property type="term" value="F:ATP binding"/>
    <property type="evidence" value="ECO:0007669"/>
    <property type="project" value="UniProtKB-UniRule"/>
</dbReference>
<dbReference type="EC" id="2.7.6.3" evidence="1"/>
<dbReference type="HAMAP" id="MF_02131">
    <property type="entry name" value="HMPDK_arch"/>
    <property type="match status" value="1"/>
</dbReference>
<comment type="similarity">
    <text evidence="1">Belongs to the archaeal 6-HMPDK family.</text>
</comment>
<dbReference type="InterPro" id="IPR027510">
    <property type="entry name" value="HMPDK_MptE"/>
</dbReference>
<comment type="function">
    <text evidence="1">Catalyzes the transfer of diphosphate from ATP to 6-hydroxymethyl-7,8-dihydropterin (6-HMD), leading to 6-hydroxymethyl-7,8-dihydropterin diphosphate (6-HMDP).</text>
</comment>
<dbReference type="GO" id="GO:0016301">
    <property type="term" value="F:kinase activity"/>
    <property type="evidence" value="ECO:0007669"/>
    <property type="project" value="UniProtKB-KW"/>
</dbReference>
<dbReference type="PANTHER" id="PTHR39648:SF1">
    <property type="entry name" value="6-HYDROXYMETHYL-7,8-DIHYDROPTERIN PYROPHOSPHOKINASE"/>
    <property type="match status" value="1"/>
</dbReference>
<gene>
    <name evidence="1" type="primary">mptE</name>
    <name evidence="3" type="ORF">J9259_07590</name>
    <name evidence="4" type="ORF">KIY12_06220</name>
</gene>
<dbReference type="EMBL" id="JAGVSJ010000023">
    <property type="protein sequence ID" value="MBX8632360.1"/>
    <property type="molecule type" value="Genomic_DNA"/>
</dbReference>
<evidence type="ECO:0000256" key="1">
    <source>
        <dbReference type="HAMAP-Rule" id="MF_02131"/>
    </source>
</evidence>
<evidence type="ECO:0000313" key="5">
    <source>
        <dbReference type="Proteomes" id="UP000750197"/>
    </source>
</evidence>